<comment type="function">
    <text evidence="3">Catalyzes a proton abstraction reaction that results in 2,5-elimination of pyruvate from 2-succinyl-5-enolpyruvyl-6-hydroxy-3-cyclohexene-1-carboxylate (SEPHCHC) and the formation of 2-succinyl-6-hydroxy-2,4-cyclohexadiene-1-carboxylate (SHCHC).</text>
</comment>
<dbReference type="EMBL" id="CP036528">
    <property type="protein sequence ID" value="QBK26595.1"/>
    <property type="molecule type" value="Genomic_DNA"/>
</dbReference>
<gene>
    <name evidence="3 5" type="primary">menH</name>
    <name evidence="5" type="ORF">DKZ56_12390</name>
</gene>
<dbReference type="NCBIfam" id="TIGR03695">
    <property type="entry name" value="menH_SHCHC"/>
    <property type="match status" value="1"/>
</dbReference>
<dbReference type="UniPathway" id="UPA00079"/>
<dbReference type="InterPro" id="IPR022485">
    <property type="entry name" value="SHCHC_synthase_MenH"/>
</dbReference>
<dbReference type="EC" id="4.2.99.20" evidence="3"/>
<dbReference type="Pfam" id="PF00561">
    <property type="entry name" value="Abhydrolase_1"/>
    <property type="match status" value="1"/>
</dbReference>
<dbReference type="SUPFAM" id="SSF53474">
    <property type="entry name" value="alpha/beta-Hydrolases"/>
    <property type="match status" value="1"/>
</dbReference>
<evidence type="ECO:0000259" key="4">
    <source>
        <dbReference type="Pfam" id="PF00561"/>
    </source>
</evidence>
<dbReference type="KEGG" id="uth:DKZ56_12390"/>
<proteinExistence type="inferred from homology"/>
<comment type="pathway">
    <text evidence="3">Quinol/quinone metabolism; menaquinone biosynthesis.</text>
</comment>
<sequence length="269" mass="30724">MATLTIRGVQVNVEIWHEQKQETLVLLHGFTASTKTWQRIIELLSDTVKIVAIDLLGHGKTESPKDPSRYSMIEQVKDLEEIFQQLDLHDFTLLGYSMGGRVALSYAVRFPKRIKRLILESSSPGLQTEEEQALRRQSDERLADEIEEKGIHWFVEKWENIPLFASQKRLPKEVQQAVREERLSQTEMGLANSLRGMGTGAQASLWRKLIRLNMPVVLITGELDEKFVRIAEEMMLQLPNAQHITVPNVGHSIHVENPEQFATIIKGVL</sequence>
<organism evidence="5 6">
    <name type="scientific">Ureibacillus thermophilus</name>
    <dbReference type="NCBI Taxonomy" id="367743"/>
    <lineage>
        <taxon>Bacteria</taxon>
        <taxon>Bacillati</taxon>
        <taxon>Bacillota</taxon>
        <taxon>Bacilli</taxon>
        <taxon>Bacillales</taxon>
        <taxon>Caryophanaceae</taxon>
        <taxon>Ureibacillus</taxon>
    </lineage>
</organism>
<keyword evidence="6" id="KW-1185">Reference proteome</keyword>
<dbReference type="AlphaFoldDB" id="A0A4P6UVN8"/>
<dbReference type="PANTHER" id="PTHR42916">
    <property type="entry name" value="2-SUCCINYL-5-ENOLPYRUVYL-6-HYDROXY-3-CYCLOHEXENE-1-CARBOXYLATE SYNTHASE"/>
    <property type="match status" value="1"/>
</dbReference>
<dbReference type="HAMAP" id="MF_01660">
    <property type="entry name" value="MenH"/>
    <property type="match status" value="1"/>
</dbReference>
<dbReference type="UniPathway" id="UPA01057">
    <property type="reaction ID" value="UER00900"/>
</dbReference>
<dbReference type="Gene3D" id="3.40.50.1820">
    <property type="entry name" value="alpha/beta hydrolase"/>
    <property type="match status" value="1"/>
</dbReference>
<comment type="similarity">
    <text evidence="3">Belongs to the AB hydrolase superfamily. MenH family.</text>
</comment>
<keyword evidence="2 3" id="KW-0456">Lyase</keyword>
<dbReference type="PANTHER" id="PTHR42916:SF1">
    <property type="entry name" value="PROTEIN PHYLLO, CHLOROPLASTIC"/>
    <property type="match status" value="1"/>
</dbReference>
<comment type="subunit">
    <text evidence="3">Monomer.</text>
</comment>
<dbReference type="InterPro" id="IPR029058">
    <property type="entry name" value="AB_hydrolase_fold"/>
</dbReference>
<evidence type="ECO:0000256" key="1">
    <source>
        <dbReference type="ARBA" id="ARBA00022428"/>
    </source>
</evidence>
<evidence type="ECO:0000313" key="5">
    <source>
        <dbReference type="EMBL" id="QBK26595.1"/>
    </source>
</evidence>
<accession>A0A4P6UVN8</accession>
<dbReference type="Proteomes" id="UP000291151">
    <property type="component" value="Chromosome"/>
</dbReference>
<reference evidence="5 6" key="1">
    <citation type="submission" date="2019-02" db="EMBL/GenBank/DDBJ databases">
        <title>Ureibacillus thermophilus.</title>
        <authorList>
            <person name="Sunny J.S."/>
            <person name="Natarajan A."/>
            <person name="Saleena L.M."/>
        </authorList>
    </citation>
    <scope>NUCLEOTIDE SEQUENCE [LARGE SCALE GENOMIC DNA]</scope>
    <source>
        <strain evidence="5 6">LM102</strain>
    </source>
</reference>
<dbReference type="PRINTS" id="PR00111">
    <property type="entry name" value="ABHYDROLASE"/>
</dbReference>
<keyword evidence="1 3" id="KW-0474">Menaquinone biosynthesis</keyword>
<name>A0A4P6UVN8_9BACL</name>
<dbReference type="InterPro" id="IPR000073">
    <property type="entry name" value="AB_hydrolase_1"/>
</dbReference>
<protein>
    <recommendedName>
        <fullName evidence="3">Putative 2-succinyl-6-hydroxy-2,4-cyclohexadiene-1-carboxylate synthase</fullName>
        <shortName evidence="3">SHCHC synthase</shortName>
        <ecNumber evidence="3">4.2.99.20</ecNumber>
    </recommendedName>
</protein>
<feature type="domain" description="AB hydrolase-1" evidence="4">
    <location>
        <begin position="23"/>
        <end position="258"/>
    </location>
</feature>
<dbReference type="RefSeq" id="WP_208650286.1">
    <property type="nucleotide sequence ID" value="NZ_CP036528.1"/>
</dbReference>
<evidence type="ECO:0000313" key="6">
    <source>
        <dbReference type="Proteomes" id="UP000291151"/>
    </source>
</evidence>
<dbReference type="GO" id="GO:0070205">
    <property type="term" value="F:2-succinyl-6-hydroxy-2,4-cyclohexadiene-1-carboxylate synthase activity"/>
    <property type="evidence" value="ECO:0007669"/>
    <property type="project" value="UniProtKB-UniRule"/>
</dbReference>
<comment type="catalytic activity">
    <reaction evidence="3">
        <text>5-enolpyruvoyl-6-hydroxy-2-succinyl-cyclohex-3-ene-1-carboxylate = (1R,6R)-6-hydroxy-2-succinyl-cyclohexa-2,4-diene-1-carboxylate + pyruvate</text>
        <dbReference type="Rhea" id="RHEA:25597"/>
        <dbReference type="ChEBI" id="CHEBI:15361"/>
        <dbReference type="ChEBI" id="CHEBI:58689"/>
        <dbReference type="ChEBI" id="CHEBI:58818"/>
        <dbReference type="EC" id="4.2.99.20"/>
    </reaction>
</comment>
<evidence type="ECO:0000256" key="2">
    <source>
        <dbReference type="ARBA" id="ARBA00023239"/>
    </source>
</evidence>
<comment type="pathway">
    <text evidence="3">Quinol/quinone metabolism; 1,4-dihydroxy-2-naphthoate biosynthesis; 1,4-dihydroxy-2-naphthoate from chorismate: step 3/7.</text>
</comment>
<evidence type="ECO:0000256" key="3">
    <source>
        <dbReference type="HAMAP-Rule" id="MF_01660"/>
    </source>
</evidence>
<dbReference type="GO" id="GO:0009234">
    <property type="term" value="P:menaquinone biosynthetic process"/>
    <property type="evidence" value="ECO:0007669"/>
    <property type="project" value="UniProtKB-UniRule"/>
</dbReference>